<evidence type="ECO:0000259" key="4">
    <source>
        <dbReference type="Pfam" id="PF07992"/>
    </source>
</evidence>
<dbReference type="GO" id="GO:0004791">
    <property type="term" value="F:thioredoxin-disulfide reductase (NADPH) activity"/>
    <property type="evidence" value="ECO:0007669"/>
    <property type="project" value="UniProtKB-EC"/>
</dbReference>
<dbReference type="EMBL" id="SMTK01000003">
    <property type="protein sequence ID" value="TDK25339.1"/>
    <property type="molecule type" value="Genomic_DNA"/>
</dbReference>
<sequence length="304" mass="31629">MPTISSHDVVILGGGLAGLSAALVLGRARRGVAVVNARGPRNAAAEAAHGFLTRDGAPPLELVAMARREAATYGVQLVDGAGVAAVRTDTGWRIELECGRMLEARHVIAATGLQDVLPDLEGADEAWGRGLFQCPYCHGWEVRDRRLGVLGTTESSVHQALLLRQWSPHVAFFTHTLEGLAEEDRLQLKERGVPVIEGKVKALAGGAQGLVSVELDSGAAVACDGLFCEPEARVDAALTGAFGWTLRADGCVAVDGVGRTSVAGVWAVGNVTDPAAQLMSAAGDAYRTAVALNAVLVEEDTAQP</sequence>
<dbReference type="PRINTS" id="PR00368">
    <property type="entry name" value="FADPNR"/>
</dbReference>
<dbReference type="Gene3D" id="3.50.50.60">
    <property type="entry name" value="FAD/NAD(P)-binding domain"/>
    <property type="match status" value="2"/>
</dbReference>
<comment type="catalytic activity">
    <reaction evidence="3">
        <text>[thioredoxin]-dithiol + NADP(+) = [thioredoxin]-disulfide + NADPH + H(+)</text>
        <dbReference type="Rhea" id="RHEA:20345"/>
        <dbReference type="Rhea" id="RHEA-COMP:10698"/>
        <dbReference type="Rhea" id="RHEA-COMP:10700"/>
        <dbReference type="ChEBI" id="CHEBI:15378"/>
        <dbReference type="ChEBI" id="CHEBI:29950"/>
        <dbReference type="ChEBI" id="CHEBI:50058"/>
        <dbReference type="ChEBI" id="CHEBI:57783"/>
        <dbReference type="ChEBI" id="CHEBI:58349"/>
        <dbReference type="EC" id="1.8.1.9"/>
    </reaction>
</comment>
<organism evidence="5 6">
    <name type="scientific">Arthrobacter crusticola</name>
    <dbReference type="NCBI Taxonomy" id="2547960"/>
    <lineage>
        <taxon>Bacteria</taxon>
        <taxon>Bacillati</taxon>
        <taxon>Actinomycetota</taxon>
        <taxon>Actinomycetes</taxon>
        <taxon>Micrococcales</taxon>
        <taxon>Micrococcaceae</taxon>
        <taxon>Arthrobacter</taxon>
    </lineage>
</organism>
<dbReference type="PANTHER" id="PTHR48105">
    <property type="entry name" value="THIOREDOXIN REDUCTASE 1-RELATED-RELATED"/>
    <property type="match status" value="1"/>
</dbReference>
<evidence type="ECO:0000256" key="2">
    <source>
        <dbReference type="ARBA" id="ARBA00023002"/>
    </source>
</evidence>
<dbReference type="Pfam" id="PF07992">
    <property type="entry name" value="Pyr_redox_2"/>
    <property type="match status" value="1"/>
</dbReference>
<keyword evidence="1" id="KW-0285">Flavoprotein</keyword>
<name>A0A4V3AM67_9MICC</name>
<dbReference type="AlphaFoldDB" id="A0A4V3AM67"/>
<proteinExistence type="predicted"/>
<evidence type="ECO:0000313" key="5">
    <source>
        <dbReference type="EMBL" id="TDK25339.1"/>
    </source>
</evidence>
<evidence type="ECO:0000256" key="3">
    <source>
        <dbReference type="ARBA" id="ARBA00048132"/>
    </source>
</evidence>
<feature type="domain" description="FAD/NAD(P)-binding" evidence="4">
    <location>
        <begin position="7"/>
        <end position="282"/>
    </location>
</feature>
<reference evidence="5 6" key="1">
    <citation type="submission" date="2019-03" db="EMBL/GenBank/DDBJ databases">
        <title>Arthrobacter sp. nov., an bacterium isolated from biocrust in Mu Us Desert.</title>
        <authorList>
            <person name="Lixiong L."/>
        </authorList>
    </citation>
    <scope>NUCLEOTIDE SEQUENCE [LARGE SCALE GENOMIC DNA]</scope>
    <source>
        <strain evidence="5 6">SLN-3</strain>
    </source>
</reference>
<keyword evidence="2" id="KW-0560">Oxidoreductase</keyword>
<accession>A0A4V3AM67</accession>
<evidence type="ECO:0000256" key="1">
    <source>
        <dbReference type="ARBA" id="ARBA00022630"/>
    </source>
</evidence>
<dbReference type="RefSeq" id="WP_133403615.1">
    <property type="nucleotide sequence ID" value="NZ_SMTK01000003.1"/>
</dbReference>
<dbReference type="InterPro" id="IPR050097">
    <property type="entry name" value="Ferredoxin-NADP_redctase_2"/>
</dbReference>
<evidence type="ECO:0000313" key="6">
    <source>
        <dbReference type="Proteomes" id="UP000295411"/>
    </source>
</evidence>
<gene>
    <name evidence="5" type="ORF">E2F48_08665</name>
</gene>
<dbReference type="InterPro" id="IPR023753">
    <property type="entry name" value="FAD/NAD-binding_dom"/>
</dbReference>
<dbReference type="Proteomes" id="UP000295411">
    <property type="component" value="Unassembled WGS sequence"/>
</dbReference>
<dbReference type="PRINTS" id="PR00469">
    <property type="entry name" value="PNDRDTASEII"/>
</dbReference>
<comment type="caution">
    <text evidence="5">The sequence shown here is derived from an EMBL/GenBank/DDBJ whole genome shotgun (WGS) entry which is preliminary data.</text>
</comment>
<keyword evidence="6" id="KW-1185">Reference proteome</keyword>
<dbReference type="InterPro" id="IPR036188">
    <property type="entry name" value="FAD/NAD-bd_sf"/>
</dbReference>
<dbReference type="OrthoDB" id="9786503at2"/>
<dbReference type="SUPFAM" id="SSF51905">
    <property type="entry name" value="FAD/NAD(P)-binding domain"/>
    <property type="match status" value="1"/>
</dbReference>
<protein>
    <submittedName>
        <fullName evidence="5">NAD(P)/FAD-dependent oxidoreductase</fullName>
    </submittedName>
</protein>